<dbReference type="Proteomes" id="UP000253727">
    <property type="component" value="Unassembled WGS sequence"/>
</dbReference>
<dbReference type="PROSITE" id="PS50893">
    <property type="entry name" value="ABC_TRANSPORTER_2"/>
    <property type="match status" value="1"/>
</dbReference>
<reference evidence="10 11" key="1">
    <citation type="submission" date="2018-04" db="EMBL/GenBank/DDBJ databases">
        <title>Altererythrobacter sp. HME9302 genome sequencing and assembly.</title>
        <authorList>
            <person name="Kang H."/>
            <person name="Kim H."/>
            <person name="Joh K."/>
        </authorList>
    </citation>
    <scope>NUCLEOTIDE SEQUENCE [LARGE SCALE GENOMIC DNA]</scope>
    <source>
        <strain evidence="10 11">HME9302</strain>
    </source>
</reference>
<dbReference type="Pfam" id="PF00005">
    <property type="entry name" value="ABC_tran"/>
    <property type="match status" value="1"/>
</dbReference>
<feature type="domain" description="ABC transmembrane type-1" evidence="9">
    <location>
        <begin position="26"/>
        <end position="284"/>
    </location>
</feature>
<keyword evidence="4" id="KW-0067">ATP-binding</keyword>
<evidence type="ECO:0000259" key="9">
    <source>
        <dbReference type="PROSITE" id="PS50929"/>
    </source>
</evidence>
<dbReference type="GO" id="GO:0005886">
    <property type="term" value="C:plasma membrane"/>
    <property type="evidence" value="ECO:0007669"/>
    <property type="project" value="UniProtKB-SubCell"/>
</dbReference>
<evidence type="ECO:0000256" key="2">
    <source>
        <dbReference type="ARBA" id="ARBA00022692"/>
    </source>
</evidence>
<dbReference type="PROSITE" id="PS00211">
    <property type="entry name" value="ABC_TRANSPORTER_1"/>
    <property type="match status" value="1"/>
</dbReference>
<keyword evidence="3" id="KW-0547">Nucleotide-binding</keyword>
<dbReference type="SUPFAM" id="SSF52540">
    <property type="entry name" value="P-loop containing nucleoside triphosphate hydrolases"/>
    <property type="match status" value="1"/>
</dbReference>
<evidence type="ECO:0000313" key="10">
    <source>
        <dbReference type="EMBL" id="RDC61398.1"/>
    </source>
</evidence>
<dbReference type="GO" id="GO:0034040">
    <property type="term" value="F:ATPase-coupled lipid transmembrane transporter activity"/>
    <property type="evidence" value="ECO:0007669"/>
    <property type="project" value="TreeGrafter"/>
</dbReference>
<keyword evidence="5 7" id="KW-1133">Transmembrane helix</keyword>
<sequence>MLSKLLPKFLASIIGEMYGRRRWQLVGLLVILIVNAIAEFANFGLFFILVRLLSADLGGDQATAMPVGKIEATLMELTPLNLSLLFIAILTVASGIRLFTYWASAQFSYRLSYDFGTRAYSRFLHQNLAWHKNTHSGDIIAILTKAQVLSHALVLPILQGLTAAITAMGAIAFLLSVSLVPTLVLALIYLLSYLAIALLVRPALRRNSMKVKLAHASRVRSGQEAAASIRDVILGGLQGHFTEKYRVYDADYRDGQSNSLVLTGMPRFLLESIGIGSLIALTLYFFQRDDGLANVLPILAALGLGAQRLLPLAQQIYASWATVSANREIASEVLEAARRPAQLSSKRSVASLPFEKSIELENVSFSYSDTLSPVLDNVNLTFDRSSTIGVVGQTGGGKSTLIDIVMGLMTPTQGRMLIDGYALRDSEDIRRWQANISHVPQEIVLIDASIAENIAFGTNRDRIDMAKMADCITMAELDAFVATLPNGAETRVGERGAQLSGGQRQRVGLARAFYSSAPVMVLDEATSALDTTTETKIMHRIAHVSEDMTVFIIAHRLSTLKSCDIIYEIGEGKLTRFETEAYLSRPEASLT</sequence>
<dbReference type="Gene3D" id="1.20.1560.10">
    <property type="entry name" value="ABC transporter type 1, transmembrane domain"/>
    <property type="match status" value="1"/>
</dbReference>
<proteinExistence type="predicted"/>
<dbReference type="InterPro" id="IPR039421">
    <property type="entry name" value="Type_1_exporter"/>
</dbReference>
<dbReference type="AlphaFoldDB" id="A0A369QGI3"/>
<keyword evidence="2 7" id="KW-0812">Transmembrane</keyword>
<feature type="transmembrane region" description="Helical" evidence="7">
    <location>
        <begin position="268"/>
        <end position="286"/>
    </location>
</feature>
<evidence type="ECO:0000313" key="11">
    <source>
        <dbReference type="Proteomes" id="UP000253727"/>
    </source>
</evidence>
<keyword evidence="6 7" id="KW-0472">Membrane</keyword>
<dbReference type="PANTHER" id="PTHR24221:SF654">
    <property type="entry name" value="ATP-BINDING CASSETTE SUB-FAMILY B MEMBER 6"/>
    <property type="match status" value="1"/>
</dbReference>
<feature type="transmembrane region" description="Helical" evidence="7">
    <location>
        <begin position="25"/>
        <end position="50"/>
    </location>
</feature>
<dbReference type="GO" id="GO:0005524">
    <property type="term" value="F:ATP binding"/>
    <property type="evidence" value="ECO:0007669"/>
    <property type="project" value="UniProtKB-KW"/>
</dbReference>
<protein>
    <submittedName>
        <fullName evidence="10">Multidrug resistance-associated protein</fullName>
    </submittedName>
</protein>
<dbReference type="SMART" id="SM00382">
    <property type="entry name" value="AAA"/>
    <property type="match status" value="1"/>
</dbReference>
<dbReference type="InterPro" id="IPR003593">
    <property type="entry name" value="AAA+_ATPase"/>
</dbReference>
<dbReference type="InterPro" id="IPR027417">
    <property type="entry name" value="P-loop_NTPase"/>
</dbReference>
<name>A0A369QGI3_9SPHN</name>
<dbReference type="SUPFAM" id="SSF90123">
    <property type="entry name" value="ABC transporter transmembrane region"/>
    <property type="match status" value="1"/>
</dbReference>
<dbReference type="GO" id="GO:0140359">
    <property type="term" value="F:ABC-type transporter activity"/>
    <property type="evidence" value="ECO:0007669"/>
    <property type="project" value="InterPro"/>
</dbReference>
<feature type="domain" description="ABC transporter" evidence="8">
    <location>
        <begin position="358"/>
        <end position="591"/>
    </location>
</feature>
<evidence type="ECO:0000256" key="7">
    <source>
        <dbReference type="SAM" id="Phobius"/>
    </source>
</evidence>
<dbReference type="InterPro" id="IPR003439">
    <property type="entry name" value="ABC_transporter-like_ATP-bd"/>
</dbReference>
<dbReference type="InterPro" id="IPR011527">
    <property type="entry name" value="ABC1_TM_dom"/>
</dbReference>
<comment type="subcellular location">
    <subcellularLocation>
        <location evidence="1">Cell membrane</location>
        <topology evidence="1">Multi-pass membrane protein</topology>
    </subcellularLocation>
</comment>
<feature type="transmembrane region" description="Helical" evidence="7">
    <location>
        <begin position="179"/>
        <end position="200"/>
    </location>
</feature>
<dbReference type="EMBL" id="QBKA01000002">
    <property type="protein sequence ID" value="RDC61398.1"/>
    <property type="molecule type" value="Genomic_DNA"/>
</dbReference>
<dbReference type="Pfam" id="PF00664">
    <property type="entry name" value="ABC_membrane"/>
    <property type="match status" value="1"/>
</dbReference>
<feature type="transmembrane region" description="Helical" evidence="7">
    <location>
        <begin position="82"/>
        <end position="103"/>
    </location>
</feature>
<dbReference type="GO" id="GO:0016887">
    <property type="term" value="F:ATP hydrolysis activity"/>
    <property type="evidence" value="ECO:0007669"/>
    <property type="project" value="InterPro"/>
</dbReference>
<evidence type="ECO:0000256" key="5">
    <source>
        <dbReference type="ARBA" id="ARBA00022989"/>
    </source>
</evidence>
<dbReference type="InterPro" id="IPR036640">
    <property type="entry name" value="ABC1_TM_sf"/>
</dbReference>
<gene>
    <name evidence="10" type="ORF">HME9302_02620</name>
</gene>
<dbReference type="Gene3D" id="3.40.50.300">
    <property type="entry name" value="P-loop containing nucleotide triphosphate hydrolases"/>
    <property type="match status" value="1"/>
</dbReference>
<keyword evidence="11" id="KW-1185">Reference proteome</keyword>
<dbReference type="PROSITE" id="PS50929">
    <property type="entry name" value="ABC_TM1F"/>
    <property type="match status" value="1"/>
</dbReference>
<evidence type="ECO:0000259" key="8">
    <source>
        <dbReference type="PROSITE" id="PS50893"/>
    </source>
</evidence>
<dbReference type="RefSeq" id="WP_181815785.1">
    <property type="nucleotide sequence ID" value="NZ_QBKA01000002.1"/>
</dbReference>
<accession>A0A369QGI3</accession>
<evidence type="ECO:0000256" key="3">
    <source>
        <dbReference type="ARBA" id="ARBA00022741"/>
    </source>
</evidence>
<evidence type="ECO:0000256" key="1">
    <source>
        <dbReference type="ARBA" id="ARBA00004651"/>
    </source>
</evidence>
<evidence type="ECO:0000256" key="4">
    <source>
        <dbReference type="ARBA" id="ARBA00022840"/>
    </source>
</evidence>
<evidence type="ECO:0000256" key="6">
    <source>
        <dbReference type="ARBA" id="ARBA00023136"/>
    </source>
</evidence>
<organism evidence="10 11">
    <name type="scientific">Alteripontixanthobacter maritimus</name>
    <dbReference type="NCBI Taxonomy" id="2161824"/>
    <lineage>
        <taxon>Bacteria</taxon>
        <taxon>Pseudomonadati</taxon>
        <taxon>Pseudomonadota</taxon>
        <taxon>Alphaproteobacteria</taxon>
        <taxon>Sphingomonadales</taxon>
        <taxon>Erythrobacteraceae</taxon>
        <taxon>Alteripontixanthobacter</taxon>
    </lineage>
</organism>
<feature type="transmembrane region" description="Helical" evidence="7">
    <location>
        <begin position="152"/>
        <end position="173"/>
    </location>
</feature>
<comment type="caution">
    <text evidence="10">The sequence shown here is derived from an EMBL/GenBank/DDBJ whole genome shotgun (WGS) entry which is preliminary data.</text>
</comment>
<dbReference type="PANTHER" id="PTHR24221">
    <property type="entry name" value="ATP-BINDING CASSETTE SUB-FAMILY B"/>
    <property type="match status" value="1"/>
</dbReference>
<dbReference type="InterPro" id="IPR017871">
    <property type="entry name" value="ABC_transporter-like_CS"/>
</dbReference>